<dbReference type="KEGG" id="aoa:dqs_0970"/>
<proteinExistence type="predicted"/>
<reference evidence="3 4" key="1">
    <citation type="journal article" date="2006" name="Nat. Biotechnol.">
        <title>Complete genome of the mutualistic, N2-fixing grass endophyte Azoarcus sp. strain BH72.</title>
        <authorList>
            <person name="Krause A."/>
            <person name="Ramakumar A."/>
            <person name="Bartels D."/>
            <person name="Battistoni F."/>
            <person name="Bekel T."/>
            <person name="Boch J."/>
            <person name="Boehm M."/>
            <person name="Friedrich F."/>
            <person name="Hurek T."/>
            <person name="Krause L."/>
            <person name="Linke B."/>
            <person name="McHardy A.C."/>
            <person name="Sarkar A."/>
            <person name="Schneiker S."/>
            <person name="Syed A.A."/>
            <person name="Thauer R."/>
            <person name="Vorhoelter F.-J."/>
            <person name="Weidner S."/>
            <person name="Puehler A."/>
            <person name="Reinhold-Hurek B."/>
            <person name="Kaiser O."/>
            <person name="Goesmann A."/>
        </authorList>
    </citation>
    <scope>NUCLEOTIDE SEQUENCE [LARGE SCALE GENOMIC DNA]</scope>
    <source>
        <strain evidence="3 4">BH72</strain>
    </source>
</reference>
<dbReference type="PANTHER" id="PTHR23308">
    <property type="entry name" value="NUCLEAR INHIBITOR OF PROTEIN PHOSPHATASE-1"/>
    <property type="match status" value="1"/>
</dbReference>
<dbReference type="PROSITE" id="PS50006">
    <property type="entry name" value="FHA_DOMAIN"/>
    <property type="match status" value="1"/>
</dbReference>
<dbReference type="Pfam" id="PF00498">
    <property type="entry name" value="FHA"/>
    <property type="match status" value="1"/>
</dbReference>
<organism evidence="3 4">
    <name type="scientific">Azoarcus sp. (strain BH72)</name>
    <dbReference type="NCBI Taxonomy" id="418699"/>
    <lineage>
        <taxon>Bacteria</taxon>
        <taxon>Pseudomonadati</taxon>
        <taxon>Pseudomonadota</taxon>
        <taxon>Betaproteobacteria</taxon>
        <taxon>Rhodocyclales</taxon>
        <taxon>Zoogloeaceae</taxon>
        <taxon>Azoarcus</taxon>
    </lineage>
</organism>
<dbReference type="InterPro" id="IPR000253">
    <property type="entry name" value="FHA_dom"/>
</dbReference>
<keyword evidence="1" id="KW-0812">Transmembrane</keyword>
<dbReference type="eggNOG" id="COG1716">
    <property type="taxonomic scope" value="Bacteria"/>
</dbReference>
<dbReference type="STRING" id="62928.azo0899"/>
<dbReference type="HOGENOM" id="CLU_127035_0_0_4"/>
<dbReference type="Gene3D" id="2.60.200.20">
    <property type="match status" value="1"/>
</dbReference>
<evidence type="ECO:0000256" key="1">
    <source>
        <dbReference type="SAM" id="Phobius"/>
    </source>
</evidence>
<accession>A1K3W1</accession>
<dbReference type="InterPro" id="IPR008984">
    <property type="entry name" value="SMAD_FHA_dom_sf"/>
</dbReference>
<gene>
    <name evidence="3" type="ordered locus">azo0899</name>
</gene>
<feature type="transmembrane region" description="Helical" evidence="1">
    <location>
        <begin position="153"/>
        <end position="172"/>
    </location>
</feature>
<dbReference type="KEGG" id="azo:azo0899"/>
<name>A1K3W1_AZOSB</name>
<dbReference type="Proteomes" id="UP000002588">
    <property type="component" value="Chromosome"/>
</dbReference>
<dbReference type="CDD" id="cd00060">
    <property type="entry name" value="FHA"/>
    <property type="match status" value="1"/>
</dbReference>
<evidence type="ECO:0000313" key="4">
    <source>
        <dbReference type="Proteomes" id="UP000002588"/>
    </source>
</evidence>
<dbReference type="AlphaFoldDB" id="A1K3W1"/>
<keyword evidence="1" id="KW-0472">Membrane</keyword>
<dbReference type="EMBL" id="AM406670">
    <property type="protein sequence ID" value="CAL93516.1"/>
    <property type="molecule type" value="Genomic_DNA"/>
</dbReference>
<dbReference type="SMART" id="SM00240">
    <property type="entry name" value="FHA"/>
    <property type="match status" value="1"/>
</dbReference>
<evidence type="ECO:0000313" key="3">
    <source>
        <dbReference type="EMBL" id="CAL93516.1"/>
    </source>
</evidence>
<dbReference type="SUPFAM" id="SSF49879">
    <property type="entry name" value="SMAD/FHA domain"/>
    <property type="match status" value="1"/>
</dbReference>
<dbReference type="InterPro" id="IPR050923">
    <property type="entry name" value="Cell_Proc_Reg/RNA_Proc"/>
</dbReference>
<feature type="domain" description="FHA" evidence="2">
    <location>
        <begin position="65"/>
        <end position="114"/>
    </location>
</feature>
<keyword evidence="4" id="KW-1185">Reference proteome</keyword>
<evidence type="ECO:0000259" key="2">
    <source>
        <dbReference type="PROSITE" id="PS50006"/>
    </source>
</evidence>
<keyword evidence="1" id="KW-1133">Transmembrane helix</keyword>
<protein>
    <submittedName>
        <fullName evidence="3">Hypothetical membrane protein</fullName>
    </submittedName>
</protein>
<sequence length="173" mass="18286">MGSLRSDPNSGRAGPQGTMLFSAGELDDVIASPSADQEGDLERAALIGITPPFLDQRFVLKTGRTLIGRGEDNDIVLPDGSVSAQHAWILNENGRHRLMNMLSTNGTFINDHKAHEAPLKDGDRIRLGRAEFVFRAGTAGPAPEAVRAPAVPLWVWGAAAMVVGLAVAAVLAL</sequence>